<dbReference type="AlphaFoldDB" id="A0A0A9H9X9"/>
<keyword evidence="1" id="KW-1133">Transmembrane helix</keyword>
<feature type="transmembrane region" description="Helical" evidence="1">
    <location>
        <begin position="12"/>
        <end position="31"/>
    </location>
</feature>
<keyword evidence="1" id="KW-0812">Transmembrane</keyword>
<keyword evidence="1" id="KW-0472">Membrane</keyword>
<reference evidence="2" key="2">
    <citation type="journal article" date="2015" name="Data Brief">
        <title>Shoot transcriptome of the giant reed, Arundo donax.</title>
        <authorList>
            <person name="Barrero R.A."/>
            <person name="Guerrero F.D."/>
            <person name="Moolhuijzen P."/>
            <person name="Goolsby J.A."/>
            <person name="Tidwell J."/>
            <person name="Bellgard S.E."/>
            <person name="Bellgard M.I."/>
        </authorList>
    </citation>
    <scope>NUCLEOTIDE SEQUENCE</scope>
    <source>
        <tissue evidence="2">Shoot tissue taken approximately 20 cm above the soil surface</tissue>
    </source>
</reference>
<protein>
    <submittedName>
        <fullName evidence="2">Uncharacterized protein</fullName>
    </submittedName>
</protein>
<evidence type="ECO:0000313" key="2">
    <source>
        <dbReference type="EMBL" id="JAE31626.1"/>
    </source>
</evidence>
<proteinExistence type="predicted"/>
<dbReference type="EMBL" id="GBRH01166270">
    <property type="protein sequence ID" value="JAE31626.1"/>
    <property type="molecule type" value="Transcribed_RNA"/>
</dbReference>
<sequence length="42" mass="4553">MQAATNSQFTYVIVVTSVWVLYTSLILTISIHKIIQAGPSSA</sequence>
<evidence type="ECO:0000256" key="1">
    <source>
        <dbReference type="SAM" id="Phobius"/>
    </source>
</evidence>
<organism evidence="2">
    <name type="scientific">Arundo donax</name>
    <name type="common">Giant reed</name>
    <name type="synonym">Donax arundinaceus</name>
    <dbReference type="NCBI Taxonomy" id="35708"/>
    <lineage>
        <taxon>Eukaryota</taxon>
        <taxon>Viridiplantae</taxon>
        <taxon>Streptophyta</taxon>
        <taxon>Embryophyta</taxon>
        <taxon>Tracheophyta</taxon>
        <taxon>Spermatophyta</taxon>
        <taxon>Magnoliopsida</taxon>
        <taxon>Liliopsida</taxon>
        <taxon>Poales</taxon>
        <taxon>Poaceae</taxon>
        <taxon>PACMAD clade</taxon>
        <taxon>Arundinoideae</taxon>
        <taxon>Arundineae</taxon>
        <taxon>Arundo</taxon>
    </lineage>
</organism>
<accession>A0A0A9H9X9</accession>
<reference evidence="2" key="1">
    <citation type="submission" date="2014-09" db="EMBL/GenBank/DDBJ databases">
        <authorList>
            <person name="Magalhaes I.L.F."/>
            <person name="Oliveira U."/>
            <person name="Santos F.R."/>
            <person name="Vidigal T.H.D.A."/>
            <person name="Brescovit A.D."/>
            <person name="Santos A.J."/>
        </authorList>
    </citation>
    <scope>NUCLEOTIDE SEQUENCE</scope>
    <source>
        <tissue evidence="2">Shoot tissue taken approximately 20 cm above the soil surface</tissue>
    </source>
</reference>
<name>A0A0A9H9X9_ARUDO</name>